<evidence type="ECO:0000256" key="2">
    <source>
        <dbReference type="ARBA" id="ARBA00011062"/>
    </source>
</evidence>
<comment type="catalytic activity">
    <reaction evidence="1">
        <text>a ribonucleoside 5'-phosphate + H2O = a ribonucleoside + phosphate</text>
        <dbReference type="Rhea" id="RHEA:12484"/>
        <dbReference type="ChEBI" id="CHEBI:15377"/>
        <dbReference type="ChEBI" id="CHEBI:18254"/>
        <dbReference type="ChEBI" id="CHEBI:43474"/>
        <dbReference type="ChEBI" id="CHEBI:58043"/>
        <dbReference type="EC" id="3.1.3.5"/>
    </reaction>
</comment>
<comment type="caution">
    <text evidence="7">The sequence shown here is derived from an EMBL/GenBank/DDBJ whole genome shotgun (WGS) entry which is preliminary data.</text>
</comment>
<evidence type="ECO:0000313" key="7">
    <source>
        <dbReference type="EMBL" id="GAA5100957.1"/>
    </source>
</evidence>
<keyword evidence="5" id="KW-0378">Hydrolase</keyword>
<evidence type="ECO:0000256" key="4">
    <source>
        <dbReference type="ARBA" id="ARBA00022723"/>
    </source>
</evidence>
<evidence type="ECO:0000313" key="8">
    <source>
        <dbReference type="Proteomes" id="UP001501407"/>
    </source>
</evidence>
<accession>A0ABP9MTG4</accession>
<reference evidence="8" key="1">
    <citation type="journal article" date="2019" name="Int. J. Syst. Evol. Microbiol.">
        <title>The Global Catalogue of Microorganisms (GCM) 10K type strain sequencing project: providing services to taxonomists for standard genome sequencing and annotation.</title>
        <authorList>
            <consortium name="The Broad Institute Genomics Platform"/>
            <consortium name="The Broad Institute Genome Sequencing Center for Infectious Disease"/>
            <person name="Wu L."/>
            <person name="Ma J."/>
        </authorList>
    </citation>
    <scope>NUCLEOTIDE SEQUENCE [LARGE SCALE GENOMIC DNA]</scope>
    <source>
        <strain evidence="8">JCM 18959</strain>
    </source>
</reference>
<dbReference type="PANTHER" id="PTHR30457">
    <property type="entry name" value="5'-NUCLEOTIDASE SURE"/>
    <property type="match status" value="1"/>
</dbReference>
<dbReference type="InterPro" id="IPR030048">
    <property type="entry name" value="SurE"/>
</dbReference>
<proteinExistence type="inferred from homology"/>
<dbReference type="RefSeq" id="WP_194413913.1">
    <property type="nucleotide sequence ID" value="NZ_BAABKZ010000006.1"/>
</dbReference>
<feature type="domain" description="Survival protein SurE-like phosphatase/nucleotidase" evidence="6">
    <location>
        <begin position="5"/>
        <end position="179"/>
    </location>
</feature>
<dbReference type="Pfam" id="PF01975">
    <property type="entry name" value="SurE"/>
    <property type="match status" value="1"/>
</dbReference>
<name>A0ABP9MTG4_9MICO</name>
<gene>
    <name evidence="7" type="ORF">GCM10025760_38920</name>
</gene>
<keyword evidence="4" id="KW-0479">Metal-binding</keyword>
<evidence type="ECO:0000259" key="6">
    <source>
        <dbReference type="Pfam" id="PF01975"/>
    </source>
</evidence>
<dbReference type="InterPro" id="IPR036523">
    <property type="entry name" value="SurE-like_sf"/>
</dbReference>
<sequence>MTRALITNDDGIDAPGLHVLARAARDAGLDVTIAAPVRQSSGSSASIVAAEEDGRIAIEKRELAGLDGIAAYAVRGGPGLIALIAAHGAFGEPAELVLSGVNHGANVGRAILHSGTVGAALTGGLNGAWAVAVSLDVGMNPTQFHWEAAAAAAVGVLPFLLERPRGTVVNLNAPNAAANRGVVEAGLAPFGIVQTTLSERDAGHIRLAVEDLPNTPEPGSDAALLADGWVTLTGLDPVSQLPLGFDASMASAHPS</sequence>
<dbReference type="InterPro" id="IPR002828">
    <property type="entry name" value="SurE-like_Pase/nucleotidase"/>
</dbReference>
<dbReference type="Proteomes" id="UP001501407">
    <property type="component" value="Unassembled WGS sequence"/>
</dbReference>
<organism evidence="7 8">
    <name type="scientific">Microbacterium yannicii</name>
    <dbReference type="NCBI Taxonomy" id="671622"/>
    <lineage>
        <taxon>Bacteria</taxon>
        <taxon>Bacillati</taxon>
        <taxon>Actinomycetota</taxon>
        <taxon>Actinomycetes</taxon>
        <taxon>Micrococcales</taxon>
        <taxon>Microbacteriaceae</taxon>
        <taxon>Microbacterium</taxon>
    </lineage>
</organism>
<evidence type="ECO:0000256" key="1">
    <source>
        <dbReference type="ARBA" id="ARBA00000815"/>
    </source>
</evidence>
<comment type="similarity">
    <text evidence="2">Belongs to the SurE nucleotidase family.</text>
</comment>
<dbReference type="PANTHER" id="PTHR30457:SF0">
    <property type="entry name" value="PHOSPHATASE, PUTATIVE (AFU_ORTHOLOGUE AFUA_4G01070)-RELATED"/>
    <property type="match status" value="1"/>
</dbReference>
<keyword evidence="8" id="KW-1185">Reference proteome</keyword>
<dbReference type="Gene3D" id="3.40.1210.10">
    <property type="entry name" value="Survival protein SurE-like phosphatase/nucleotidase"/>
    <property type="match status" value="1"/>
</dbReference>
<evidence type="ECO:0000256" key="5">
    <source>
        <dbReference type="ARBA" id="ARBA00022801"/>
    </source>
</evidence>
<protein>
    <recommendedName>
        <fullName evidence="3">5'-nucleotidase</fullName>
        <ecNumber evidence="3">3.1.3.5</ecNumber>
    </recommendedName>
</protein>
<dbReference type="SUPFAM" id="SSF64167">
    <property type="entry name" value="SurE-like"/>
    <property type="match status" value="1"/>
</dbReference>
<dbReference type="EMBL" id="BAABKZ010000006">
    <property type="protein sequence ID" value="GAA5100957.1"/>
    <property type="molecule type" value="Genomic_DNA"/>
</dbReference>
<dbReference type="EC" id="3.1.3.5" evidence="3"/>
<evidence type="ECO:0000256" key="3">
    <source>
        <dbReference type="ARBA" id="ARBA00012643"/>
    </source>
</evidence>